<dbReference type="Pfam" id="PF00069">
    <property type="entry name" value="Pkinase"/>
    <property type="match status" value="1"/>
</dbReference>
<evidence type="ECO:0000256" key="4">
    <source>
        <dbReference type="ARBA" id="ARBA00022729"/>
    </source>
</evidence>
<feature type="binding site" evidence="12">
    <location>
        <position position="460"/>
    </location>
    <ligand>
        <name>ATP</name>
        <dbReference type="ChEBI" id="CHEBI:30616"/>
    </ligand>
</feature>
<dbReference type="InterPro" id="IPR001245">
    <property type="entry name" value="Ser-Thr/Tyr_kinase_cat_dom"/>
</dbReference>
<evidence type="ECO:0000256" key="3">
    <source>
        <dbReference type="ARBA" id="ARBA00022679"/>
    </source>
</evidence>
<dbReference type="InterPro" id="IPR029070">
    <property type="entry name" value="Chitinase_insertion_sf"/>
</dbReference>
<evidence type="ECO:0000256" key="9">
    <source>
        <dbReference type="ARBA" id="ARBA00023180"/>
    </source>
</evidence>
<evidence type="ECO:0000313" key="16">
    <source>
        <dbReference type="EMBL" id="KAJ4846782.1"/>
    </source>
</evidence>
<dbReference type="SMART" id="SM00636">
    <property type="entry name" value="Glyco_18"/>
    <property type="match status" value="1"/>
</dbReference>
<dbReference type="Gene3D" id="1.10.510.10">
    <property type="entry name" value="Transferase(Phosphotransferase) domain 1"/>
    <property type="match status" value="1"/>
</dbReference>
<keyword evidence="6" id="KW-0418">Kinase</keyword>
<dbReference type="Gene3D" id="3.10.50.10">
    <property type="match status" value="1"/>
</dbReference>
<dbReference type="InterPro" id="IPR017441">
    <property type="entry name" value="Protein_kinase_ATP_BS"/>
</dbReference>
<evidence type="ECO:0000256" key="12">
    <source>
        <dbReference type="PROSITE-ProRule" id="PRU10141"/>
    </source>
</evidence>
<keyword evidence="8" id="KW-1015">Disulfide bond</keyword>
<keyword evidence="3" id="KW-0808">Transferase</keyword>
<keyword evidence="9" id="KW-0325">Glycoprotein</keyword>
<dbReference type="Proteomes" id="UP001141552">
    <property type="component" value="Unassembled WGS sequence"/>
</dbReference>
<dbReference type="Gene3D" id="3.30.200.20">
    <property type="entry name" value="Phosphorylase Kinase, domain 1"/>
    <property type="match status" value="1"/>
</dbReference>
<dbReference type="AlphaFoldDB" id="A0A9Q0JMX8"/>
<dbReference type="PANTHER" id="PTHR27002">
    <property type="entry name" value="RECEPTOR-LIKE SERINE/THREONINE-PROTEIN KINASE SD1-8"/>
    <property type="match status" value="1"/>
</dbReference>
<dbReference type="GO" id="GO:0004674">
    <property type="term" value="F:protein serine/threonine kinase activity"/>
    <property type="evidence" value="ECO:0007669"/>
    <property type="project" value="UniProtKB-KW"/>
</dbReference>
<keyword evidence="5 12" id="KW-0547">Nucleotide-binding</keyword>
<evidence type="ECO:0000256" key="6">
    <source>
        <dbReference type="ARBA" id="ARBA00022777"/>
    </source>
</evidence>
<dbReference type="EMBL" id="JAKUCV010001340">
    <property type="protein sequence ID" value="KAJ4846782.1"/>
    <property type="molecule type" value="Genomic_DNA"/>
</dbReference>
<dbReference type="InterPro" id="IPR011583">
    <property type="entry name" value="Chitinase_II/V-like_cat"/>
</dbReference>
<evidence type="ECO:0000313" key="17">
    <source>
        <dbReference type="Proteomes" id="UP001141552"/>
    </source>
</evidence>
<evidence type="ECO:0000259" key="14">
    <source>
        <dbReference type="PROSITE" id="PS50011"/>
    </source>
</evidence>
<dbReference type="GO" id="GO:0005524">
    <property type="term" value="F:ATP binding"/>
    <property type="evidence" value="ECO:0007669"/>
    <property type="project" value="UniProtKB-UniRule"/>
</dbReference>
<dbReference type="InterPro" id="IPR017853">
    <property type="entry name" value="GH"/>
</dbReference>
<organism evidence="16 17">
    <name type="scientific">Turnera subulata</name>
    <dbReference type="NCBI Taxonomy" id="218843"/>
    <lineage>
        <taxon>Eukaryota</taxon>
        <taxon>Viridiplantae</taxon>
        <taxon>Streptophyta</taxon>
        <taxon>Embryophyta</taxon>
        <taxon>Tracheophyta</taxon>
        <taxon>Spermatophyta</taxon>
        <taxon>Magnoliopsida</taxon>
        <taxon>eudicotyledons</taxon>
        <taxon>Gunneridae</taxon>
        <taxon>Pentapetalae</taxon>
        <taxon>rosids</taxon>
        <taxon>fabids</taxon>
        <taxon>Malpighiales</taxon>
        <taxon>Passifloraceae</taxon>
        <taxon>Turnera</taxon>
    </lineage>
</organism>
<dbReference type="FunFam" id="3.10.50.10:FF:000015">
    <property type="entry name" value="Chitotriosidase-1"/>
    <property type="match status" value="1"/>
</dbReference>
<dbReference type="InterPro" id="IPR000719">
    <property type="entry name" value="Prot_kinase_dom"/>
</dbReference>
<comment type="catalytic activity">
    <reaction evidence="11">
        <text>L-seryl-[protein] + ATP = O-phospho-L-seryl-[protein] + ADP + H(+)</text>
        <dbReference type="Rhea" id="RHEA:17989"/>
        <dbReference type="Rhea" id="RHEA-COMP:9863"/>
        <dbReference type="Rhea" id="RHEA-COMP:11604"/>
        <dbReference type="ChEBI" id="CHEBI:15378"/>
        <dbReference type="ChEBI" id="CHEBI:29999"/>
        <dbReference type="ChEBI" id="CHEBI:30616"/>
        <dbReference type="ChEBI" id="CHEBI:83421"/>
        <dbReference type="ChEBI" id="CHEBI:456216"/>
        <dbReference type="EC" id="2.7.11.1"/>
    </reaction>
</comment>
<feature type="signal peptide" evidence="13">
    <location>
        <begin position="1"/>
        <end position="24"/>
    </location>
</feature>
<name>A0A9Q0JMX8_9ROSI</name>
<dbReference type="FunFam" id="3.30.200.20:FF:000195">
    <property type="entry name" value="G-type lectin S-receptor-like serine/threonine-protein kinase"/>
    <property type="match status" value="1"/>
</dbReference>
<evidence type="ECO:0000256" key="10">
    <source>
        <dbReference type="ARBA" id="ARBA00047899"/>
    </source>
</evidence>
<proteinExistence type="predicted"/>
<feature type="domain" description="Protein kinase" evidence="14">
    <location>
        <begin position="432"/>
        <end position="682"/>
    </location>
</feature>
<reference evidence="16" key="2">
    <citation type="journal article" date="2023" name="Plants (Basel)">
        <title>Annotation of the Turnera subulata (Passifloraceae) Draft Genome Reveals the S-Locus Evolved after the Divergence of Turneroideae from Passifloroideae in a Stepwise Manner.</title>
        <authorList>
            <person name="Henning P.M."/>
            <person name="Roalson E.H."/>
            <person name="Mir W."/>
            <person name="McCubbin A.G."/>
            <person name="Shore J.S."/>
        </authorList>
    </citation>
    <scope>NUCLEOTIDE SEQUENCE</scope>
    <source>
        <strain evidence="16">F60SS</strain>
    </source>
</reference>
<evidence type="ECO:0000256" key="5">
    <source>
        <dbReference type="ARBA" id="ARBA00022741"/>
    </source>
</evidence>
<evidence type="ECO:0000256" key="13">
    <source>
        <dbReference type="SAM" id="SignalP"/>
    </source>
</evidence>
<dbReference type="SUPFAM" id="SSF51445">
    <property type="entry name" value="(Trans)glycosidases"/>
    <property type="match status" value="1"/>
</dbReference>
<dbReference type="Pfam" id="PF07714">
    <property type="entry name" value="PK_Tyr_Ser-Thr"/>
    <property type="match status" value="1"/>
</dbReference>
<dbReference type="PANTHER" id="PTHR27002:SF1117">
    <property type="entry name" value="CYSTEINE-RICH RECEPTOR-LIKE PROTEIN KINASE 19"/>
    <property type="match status" value="1"/>
</dbReference>
<dbReference type="InterPro" id="IPR001223">
    <property type="entry name" value="Glyco_hydro18_cat"/>
</dbReference>
<dbReference type="GO" id="GO:0008061">
    <property type="term" value="F:chitin binding"/>
    <property type="evidence" value="ECO:0007669"/>
    <property type="project" value="InterPro"/>
</dbReference>
<evidence type="ECO:0000256" key="8">
    <source>
        <dbReference type="ARBA" id="ARBA00023157"/>
    </source>
</evidence>
<evidence type="ECO:0000259" key="15">
    <source>
        <dbReference type="PROSITE" id="PS51910"/>
    </source>
</evidence>
<keyword evidence="2" id="KW-0723">Serine/threonine-protein kinase</keyword>
<comment type="caution">
    <text evidence="16">The sequence shown here is derived from an EMBL/GenBank/DDBJ whole genome shotgun (WGS) entry which is preliminary data.</text>
</comment>
<comment type="catalytic activity">
    <reaction evidence="10">
        <text>L-threonyl-[protein] + ATP = O-phospho-L-threonyl-[protein] + ADP + H(+)</text>
        <dbReference type="Rhea" id="RHEA:46608"/>
        <dbReference type="Rhea" id="RHEA-COMP:11060"/>
        <dbReference type="Rhea" id="RHEA-COMP:11605"/>
        <dbReference type="ChEBI" id="CHEBI:15378"/>
        <dbReference type="ChEBI" id="CHEBI:30013"/>
        <dbReference type="ChEBI" id="CHEBI:30616"/>
        <dbReference type="ChEBI" id="CHEBI:61977"/>
        <dbReference type="ChEBI" id="CHEBI:456216"/>
        <dbReference type="EC" id="2.7.11.1"/>
    </reaction>
</comment>
<dbReference type="SMART" id="SM00220">
    <property type="entry name" value="S_TKc"/>
    <property type="match status" value="1"/>
</dbReference>
<accession>A0A9Q0JMX8</accession>
<dbReference type="Pfam" id="PF00704">
    <property type="entry name" value="Glyco_hydro_18"/>
    <property type="match status" value="1"/>
</dbReference>
<gene>
    <name evidence="16" type="ORF">Tsubulata_014095</name>
</gene>
<keyword evidence="17" id="KW-1185">Reference proteome</keyword>
<reference evidence="16" key="1">
    <citation type="submission" date="2022-02" db="EMBL/GenBank/DDBJ databases">
        <authorList>
            <person name="Henning P.M."/>
            <person name="McCubbin A.G."/>
            <person name="Shore J.S."/>
        </authorList>
    </citation>
    <scope>NUCLEOTIDE SEQUENCE</scope>
    <source>
        <strain evidence="16">F60SS</strain>
        <tissue evidence="16">Leaves</tissue>
    </source>
</reference>
<evidence type="ECO:0000256" key="11">
    <source>
        <dbReference type="ARBA" id="ARBA00048679"/>
    </source>
</evidence>
<dbReference type="Gene3D" id="3.20.20.80">
    <property type="entry name" value="Glycosidases"/>
    <property type="match status" value="1"/>
</dbReference>
<dbReference type="GO" id="GO:0005886">
    <property type="term" value="C:plasma membrane"/>
    <property type="evidence" value="ECO:0007669"/>
    <property type="project" value="TreeGrafter"/>
</dbReference>
<dbReference type="InterPro" id="IPR011009">
    <property type="entry name" value="Kinase-like_dom_sf"/>
</dbReference>
<dbReference type="CDD" id="cd02879">
    <property type="entry name" value="GH18_plant_chitinase_class_V"/>
    <property type="match status" value="1"/>
</dbReference>
<dbReference type="OrthoDB" id="73875at2759"/>
<dbReference type="PROSITE" id="PS50011">
    <property type="entry name" value="PROTEIN_KINASE_DOM"/>
    <property type="match status" value="1"/>
</dbReference>
<protein>
    <recommendedName>
        <fullName evidence="1">non-specific serine/threonine protein kinase</fullName>
        <ecNumber evidence="1">2.7.11.1</ecNumber>
    </recommendedName>
</protein>
<dbReference type="PROSITE" id="PS00107">
    <property type="entry name" value="PROTEIN_KINASE_ATP"/>
    <property type="match status" value="1"/>
</dbReference>
<evidence type="ECO:0000256" key="7">
    <source>
        <dbReference type="ARBA" id="ARBA00022840"/>
    </source>
</evidence>
<evidence type="ECO:0000256" key="1">
    <source>
        <dbReference type="ARBA" id="ARBA00012513"/>
    </source>
</evidence>
<evidence type="ECO:0000256" key="2">
    <source>
        <dbReference type="ARBA" id="ARBA00022527"/>
    </source>
</evidence>
<keyword evidence="4 13" id="KW-0732">Signal</keyword>
<keyword evidence="7 12" id="KW-0067">ATP-binding</keyword>
<dbReference type="EC" id="2.7.11.1" evidence="1"/>
<dbReference type="SUPFAM" id="SSF56112">
    <property type="entry name" value="Protein kinase-like (PK-like)"/>
    <property type="match status" value="1"/>
</dbReference>
<dbReference type="GO" id="GO:0005975">
    <property type="term" value="P:carbohydrate metabolic process"/>
    <property type="evidence" value="ECO:0007669"/>
    <property type="project" value="InterPro"/>
</dbReference>
<feature type="chain" id="PRO_5040220357" description="non-specific serine/threonine protein kinase" evidence="13">
    <location>
        <begin position="25"/>
        <end position="713"/>
    </location>
</feature>
<sequence length="713" mass="80181">MTCNSLILLLLLLLLSYKFHPSNSQESWIRAGYWDSSSELPISSINSALFTHLICAFAHINSSTYQLYVSDTKKQSFSSFTSTVRAKNPSVVSLLSVRGGDKDLSVVPSMVGQSSYRKSFIESSIKTARTYGFDGLELYGVEPSRPSTNMTNLGNLLHEWRDAVDSEPRVAGKPRLLLVMASYYLSPEDHVTTYPVDSIRRNLDWVHIVAYDYYVPTETNITGAHAALYGDPKWRNTDKCIKEWLRRGLPASKMVLGVPYHGYAWVLANPDVNVIGAPASGPAITKDGSMGYKIIKSFIKNYGYGVSEVYNSTAVVNFFTVGPTWINFDDVDTIKAKISYALENRLAGYSVFHLSNDENWVLSEAGILLFLGLMMCWYFRRKALKAKATRGTFQRSLSTLRIKVSATEYIDTNAPNVQLFSLDTIRTATNDFSSDNKLGEGGFGAVYKGKLPRGKEIAVKRLSRTSHQGAEEFKNEVSLTARLQHVNLLRVLGFCTEKEEKMLIYEFMPNKSLDFYLYDRDIKASNILLDEQMNAKISDFGMARLFRKDEIEANTGRIVGTYGYVPPEYVRKGIYSIKYDVYSFGVLLLQIISGKRNTRLYGAYENLNLLEYAYESWKNGEGVEFIDPTLDDSSSTWKLKRCMQVALLCVQENPLDRPSMLEVSLMLKNETAEIANPKRPAFSVKAGEEGEECGLRETTMSVDDATISQVLPR</sequence>
<dbReference type="SUPFAM" id="SSF54556">
    <property type="entry name" value="Chitinase insertion domain"/>
    <property type="match status" value="1"/>
</dbReference>
<dbReference type="PROSITE" id="PS51910">
    <property type="entry name" value="GH18_2"/>
    <property type="match status" value="1"/>
</dbReference>
<feature type="domain" description="GH18" evidence="15">
    <location>
        <begin position="28"/>
        <end position="373"/>
    </location>
</feature>